<dbReference type="EMBL" id="LS483254">
    <property type="protein sequence ID" value="SQD93252.1"/>
    <property type="molecule type" value="Genomic_DNA"/>
</dbReference>
<dbReference type="KEGG" id="bana:BARAN1_1230"/>
<feature type="domain" description="Pyruvate:ferredoxin oxidoreductase core" evidence="3">
    <location>
        <begin position="248"/>
        <end position="342"/>
    </location>
</feature>
<dbReference type="GO" id="GO:0043807">
    <property type="term" value="F:3-methyl-2-oxobutanoate dehydrogenase (ferredoxin) activity"/>
    <property type="evidence" value="ECO:0007669"/>
    <property type="project" value="UniProtKB-EC"/>
</dbReference>
<dbReference type="Gene3D" id="3.40.50.920">
    <property type="match status" value="1"/>
</dbReference>
<dbReference type="PANTHER" id="PTHR43088:SF1">
    <property type="entry name" value="SUBUNIT OF PYRUVATE:FLAVODOXIN OXIDOREDUCTASE"/>
    <property type="match status" value="1"/>
</dbReference>
<dbReference type="InterPro" id="IPR002880">
    <property type="entry name" value="Pyrv_Fd/Flavodoxin_OxRdtase_N"/>
</dbReference>
<dbReference type="EC" id="1.2.7.7" evidence="4"/>
<dbReference type="SUPFAM" id="SSF52518">
    <property type="entry name" value="Thiamin diphosphate-binding fold (THDP-binding)"/>
    <property type="match status" value="1"/>
</dbReference>
<dbReference type="InterPro" id="IPR052368">
    <property type="entry name" value="2-oxoacid_oxidoreductase"/>
</dbReference>
<dbReference type="OrthoDB" id="9794954at2"/>
<reference evidence="5" key="1">
    <citation type="submission" date="2018-05" db="EMBL/GenBank/DDBJ databases">
        <authorList>
            <person name="Hao L."/>
        </authorList>
    </citation>
    <scope>NUCLEOTIDE SEQUENCE [LARGE SCALE GENOMIC DNA]</scope>
</reference>
<keyword evidence="1 4" id="KW-0560">Oxidoreductase</keyword>
<organism evidence="4 5">
    <name type="scientific">Candidatus Bipolaricaulis anaerobius</name>
    <dbReference type="NCBI Taxonomy" id="2026885"/>
    <lineage>
        <taxon>Bacteria</taxon>
        <taxon>Candidatus Bipolaricaulota</taxon>
        <taxon>Candidatus Bipolaricaulia</taxon>
        <taxon>Candidatus Bipolaricaulales</taxon>
        <taxon>Candidatus Bipolaricaulaceae</taxon>
        <taxon>Candidatus Bipolaricaulis</taxon>
    </lineage>
</organism>
<evidence type="ECO:0000259" key="3">
    <source>
        <dbReference type="Pfam" id="PF17147"/>
    </source>
</evidence>
<evidence type="ECO:0000256" key="1">
    <source>
        <dbReference type="ARBA" id="ARBA00023002"/>
    </source>
</evidence>
<dbReference type="InterPro" id="IPR009014">
    <property type="entry name" value="Transketo_C/PFOR_II"/>
</dbReference>
<proteinExistence type="predicted"/>
<dbReference type="AlphaFoldDB" id="A0A2X3KLC8"/>
<dbReference type="CDD" id="cd07034">
    <property type="entry name" value="TPP_PYR_PFOR_IOR-alpha_like"/>
    <property type="match status" value="1"/>
</dbReference>
<feature type="domain" description="Pyruvate flavodoxin/ferredoxin oxidoreductase pyrimidine binding" evidence="2">
    <location>
        <begin position="15"/>
        <end position="186"/>
    </location>
</feature>
<dbReference type="Pfam" id="PF17147">
    <property type="entry name" value="PFOR_II"/>
    <property type="match status" value="1"/>
</dbReference>
<evidence type="ECO:0000259" key="2">
    <source>
        <dbReference type="Pfam" id="PF01855"/>
    </source>
</evidence>
<evidence type="ECO:0000313" key="4">
    <source>
        <dbReference type="EMBL" id="SQD93252.1"/>
    </source>
</evidence>
<dbReference type="InterPro" id="IPR029061">
    <property type="entry name" value="THDP-binding"/>
</dbReference>
<sequence length="350" mass="37609">MAERQLMTGNEAMAEAAIRAGLRAYFGYPITPQNEVLEYMAAHLPKAGGAFLQAESEVAAINMCYGAAAAGVRAMTSSSSPGVSLKMEGISYLAGADLPCVILNAARGGPGLGNIAPAQGDYFQATKGGGHGDYRLIVLAPSTGQEAAELAGLAFDLSDRYRVPALILADGMLGQMMEPVTLPPPRDPGTLPPKPWALTGAKGREPNLIASFALEPTVLRELNVKRYARYREIEAREVRWEEVATEDAEVLLIAYGTMGRIAKTVVRRGRERGVKVGLLRPVTLWPFPYAPIRTLAERVKAILTVELSAGQMWEDVRLAVEGRTATPFYGELGGVVPTPSDILREVLRYA</sequence>
<dbReference type="Gene3D" id="3.40.50.970">
    <property type="match status" value="1"/>
</dbReference>
<dbReference type="Proteomes" id="UP000249818">
    <property type="component" value="Chromosome BARAN1"/>
</dbReference>
<evidence type="ECO:0000313" key="5">
    <source>
        <dbReference type="Proteomes" id="UP000249818"/>
    </source>
</evidence>
<dbReference type="NCBIfam" id="NF005507">
    <property type="entry name" value="PRK07119.1"/>
    <property type="match status" value="1"/>
</dbReference>
<dbReference type="InterPro" id="IPR033412">
    <property type="entry name" value="PFOR_II"/>
</dbReference>
<accession>A0A2X3KLC8</accession>
<name>A0A2X3KLC8_9BACT</name>
<protein>
    <submittedName>
        <fullName evidence="4">Ketoisovalerate oxidoreductase subunit VorB</fullName>
        <ecNumber evidence="4">1.2.7.7</ecNumber>
    </submittedName>
</protein>
<gene>
    <name evidence="4" type="primary">vorB</name>
    <name evidence="4" type="ORF">BARAN1_1230</name>
</gene>
<dbReference type="PANTHER" id="PTHR43088">
    <property type="entry name" value="SUBUNIT OF PYRUVATE:FLAVODOXIN OXIDOREDUCTASE-RELATED"/>
    <property type="match status" value="1"/>
</dbReference>
<keyword evidence="5" id="KW-1185">Reference proteome</keyword>
<dbReference type="RefSeq" id="WP_122031642.1">
    <property type="nucleotide sequence ID" value="NZ_LS483254.1"/>
</dbReference>
<dbReference type="Pfam" id="PF01855">
    <property type="entry name" value="POR_N"/>
    <property type="match status" value="1"/>
</dbReference>
<dbReference type="SUPFAM" id="SSF52922">
    <property type="entry name" value="TK C-terminal domain-like"/>
    <property type="match status" value="1"/>
</dbReference>